<gene>
    <name evidence="3" type="ORF">J0M35_18325</name>
</gene>
<evidence type="ECO:0000313" key="4">
    <source>
        <dbReference type="Proteomes" id="UP000664277"/>
    </source>
</evidence>
<evidence type="ECO:0000256" key="2">
    <source>
        <dbReference type="SAM" id="Phobius"/>
    </source>
</evidence>
<reference evidence="3" key="1">
    <citation type="submission" date="2021-02" db="EMBL/GenBank/DDBJ databases">
        <title>Genome-Resolved Metagenomics of a Microbial Community Performing Photosynthetic Biological Nutrient Removal.</title>
        <authorList>
            <person name="Mcdaniel E.A."/>
        </authorList>
    </citation>
    <scope>NUCLEOTIDE SEQUENCE</scope>
    <source>
        <strain evidence="3">UWPOB_OBS1</strain>
    </source>
</reference>
<feature type="compositionally biased region" description="Basic and acidic residues" evidence="1">
    <location>
        <begin position="418"/>
        <end position="427"/>
    </location>
</feature>
<feature type="transmembrane region" description="Helical" evidence="2">
    <location>
        <begin position="6"/>
        <end position="21"/>
    </location>
</feature>
<feature type="region of interest" description="Disordered" evidence="1">
    <location>
        <begin position="394"/>
        <end position="427"/>
    </location>
</feature>
<name>A0A8J7PCL9_9BACT</name>
<evidence type="ECO:0000313" key="3">
    <source>
        <dbReference type="EMBL" id="MBN8662332.1"/>
    </source>
</evidence>
<dbReference type="AlphaFoldDB" id="A0A8J7PCL9"/>
<accession>A0A8J7PCL9</accession>
<feature type="transmembrane region" description="Helical" evidence="2">
    <location>
        <begin position="129"/>
        <end position="148"/>
    </location>
</feature>
<dbReference type="Gene3D" id="1.25.40.10">
    <property type="entry name" value="Tetratricopeptide repeat domain"/>
    <property type="match status" value="1"/>
</dbReference>
<sequence>MNFLSWGISFGCAILALDTVRRMWTERHRFGKEVLSEQDRAFAWKIVLFLVFPLMTLADLRATEVAASYFGAYINRPVWGLVWYEGQLGGLNHIQDLNALFLVVFAGALVQIAFALLLATTLFLRPHPFLATLIGYTTAFTLGVNLVFEPILSLSGMGSWGIAPRVEVLIKSGTEFGVWWPLLSQIGGACLYLTALVSPFVRSWFASLTRPLAHEELAHCLKEWQGHKEDQELTCQLGLAYVKSGLLFKARSLYQAMKKDYPGSPYTELLGGVLSFQRRKYKEARLCFERLANHPAIGAEFLAQIFAAAACSAFAEQSSVQALNLAERALEFDDACLTARMVKVDVYLAEGKKDAAAQEIFVAMHLGLDFDLKDKIPIDSEKALIRLKAAIASQAPGTAENPAQNSDRELVSTAGEGVKTEQDESNL</sequence>
<comment type="caution">
    <text evidence="3">The sequence shown here is derived from an EMBL/GenBank/DDBJ whole genome shotgun (WGS) entry which is preliminary data.</text>
</comment>
<dbReference type="InterPro" id="IPR011990">
    <property type="entry name" value="TPR-like_helical_dom_sf"/>
</dbReference>
<protein>
    <recommendedName>
        <fullName evidence="5">Tetratricopeptide repeat protein</fullName>
    </recommendedName>
</protein>
<feature type="transmembrane region" description="Helical" evidence="2">
    <location>
        <begin position="42"/>
        <end position="60"/>
    </location>
</feature>
<evidence type="ECO:0000256" key="1">
    <source>
        <dbReference type="SAM" id="MobiDB-lite"/>
    </source>
</evidence>
<keyword evidence="2" id="KW-1133">Transmembrane helix</keyword>
<dbReference type="SUPFAM" id="SSF48452">
    <property type="entry name" value="TPR-like"/>
    <property type="match status" value="1"/>
</dbReference>
<dbReference type="Proteomes" id="UP000664277">
    <property type="component" value="Unassembled WGS sequence"/>
</dbReference>
<organism evidence="3 4">
    <name type="scientific">Candidatus Obscuribacter phosphatis</name>
    <dbReference type="NCBI Taxonomy" id="1906157"/>
    <lineage>
        <taxon>Bacteria</taxon>
        <taxon>Bacillati</taxon>
        <taxon>Candidatus Melainabacteria</taxon>
        <taxon>Candidatus Obscuribacterales</taxon>
        <taxon>Candidatus Obscuribacteraceae</taxon>
        <taxon>Candidatus Obscuribacter</taxon>
    </lineage>
</organism>
<keyword evidence="2" id="KW-0812">Transmembrane</keyword>
<dbReference type="EMBL" id="JAFLCK010000036">
    <property type="protein sequence ID" value="MBN8662332.1"/>
    <property type="molecule type" value="Genomic_DNA"/>
</dbReference>
<evidence type="ECO:0008006" key="5">
    <source>
        <dbReference type="Google" id="ProtNLM"/>
    </source>
</evidence>
<feature type="transmembrane region" description="Helical" evidence="2">
    <location>
        <begin position="178"/>
        <end position="201"/>
    </location>
</feature>
<feature type="transmembrane region" description="Helical" evidence="2">
    <location>
        <begin position="99"/>
        <end position="124"/>
    </location>
</feature>
<keyword evidence="2" id="KW-0472">Membrane</keyword>
<proteinExistence type="predicted"/>